<evidence type="ECO:0000256" key="3">
    <source>
        <dbReference type="ARBA" id="ARBA00022723"/>
    </source>
</evidence>
<evidence type="ECO:0000256" key="4">
    <source>
        <dbReference type="ARBA" id="ARBA00022964"/>
    </source>
</evidence>
<dbReference type="EMBL" id="QMKK01000030">
    <property type="protein sequence ID" value="RAX41223.1"/>
    <property type="molecule type" value="Genomic_DNA"/>
</dbReference>
<organism evidence="9 10">
    <name type="scientific">Rhizobium tropici</name>
    <dbReference type="NCBI Taxonomy" id="398"/>
    <lineage>
        <taxon>Bacteria</taxon>
        <taxon>Pseudomonadati</taxon>
        <taxon>Pseudomonadota</taxon>
        <taxon>Alphaproteobacteria</taxon>
        <taxon>Hyphomicrobiales</taxon>
        <taxon>Rhizobiaceae</taxon>
        <taxon>Rhizobium/Agrobacterium group</taxon>
        <taxon>Rhizobium</taxon>
    </lineage>
</organism>
<dbReference type="Pfam" id="PF04444">
    <property type="entry name" value="Dioxygenase_N"/>
    <property type="match status" value="1"/>
</dbReference>
<dbReference type="PANTHER" id="PTHR33711:SF7">
    <property type="entry name" value="INTRADIOL RING-CLEAVAGE DIOXYGENASES DOMAIN-CONTAINING PROTEIN-RELATED"/>
    <property type="match status" value="1"/>
</dbReference>
<dbReference type="Gene3D" id="2.60.130.10">
    <property type="entry name" value="Aromatic compound dioxygenase"/>
    <property type="match status" value="1"/>
</dbReference>
<dbReference type="InterPro" id="IPR015889">
    <property type="entry name" value="Intradiol_dOase_core"/>
</dbReference>
<dbReference type="InterPro" id="IPR050770">
    <property type="entry name" value="Intradiol_RC_Dioxygenase"/>
</dbReference>
<dbReference type="SUPFAM" id="SSF49482">
    <property type="entry name" value="Aromatic compound dioxygenase"/>
    <property type="match status" value="1"/>
</dbReference>
<comment type="cofactor">
    <cofactor evidence="1">
        <name>Fe(3+)</name>
        <dbReference type="ChEBI" id="CHEBI:29034"/>
    </cofactor>
</comment>
<protein>
    <submittedName>
        <fullName evidence="9">6-chlorohydroxyquinol-1,2-dioxygenase</fullName>
    </submittedName>
</protein>
<evidence type="ECO:0000313" key="9">
    <source>
        <dbReference type="EMBL" id="RAX41223.1"/>
    </source>
</evidence>
<dbReference type="Pfam" id="PF00775">
    <property type="entry name" value="Dioxygenase_C"/>
    <property type="match status" value="1"/>
</dbReference>
<evidence type="ECO:0000259" key="7">
    <source>
        <dbReference type="Pfam" id="PF00775"/>
    </source>
</evidence>
<keyword evidence="6" id="KW-0408">Iron</keyword>
<dbReference type="InterPro" id="IPR000627">
    <property type="entry name" value="Intradiol_dOase_C"/>
</dbReference>
<evidence type="ECO:0000256" key="6">
    <source>
        <dbReference type="ARBA" id="ARBA00023004"/>
    </source>
</evidence>
<feature type="domain" description="Intradiol ring-cleavage dioxygenases" evidence="7">
    <location>
        <begin position="103"/>
        <end position="258"/>
    </location>
</feature>
<name>A0A329YDE7_RHITR</name>
<evidence type="ECO:0000256" key="5">
    <source>
        <dbReference type="ARBA" id="ARBA00023002"/>
    </source>
</evidence>
<feature type="domain" description="Catechol dioxygenase N-terminal" evidence="8">
    <location>
        <begin position="30"/>
        <end position="97"/>
    </location>
</feature>
<keyword evidence="3" id="KW-0479">Metal-binding</keyword>
<proteinExistence type="inferred from homology"/>
<evidence type="ECO:0000313" key="10">
    <source>
        <dbReference type="Proteomes" id="UP000251205"/>
    </source>
</evidence>
<dbReference type="RefSeq" id="WP_112341934.1">
    <property type="nucleotide sequence ID" value="NZ_QMKK01000030.1"/>
</dbReference>
<evidence type="ECO:0000259" key="8">
    <source>
        <dbReference type="Pfam" id="PF04444"/>
    </source>
</evidence>
<dbReference type="GO" id="GO:0018576">
    <property type="term" value="F:catechol 1,2-dioxygenase activity"/>
    <property type="evidence" value="ECO:0007669"/>
    <property type="project" value="InterPro"/>
</dbReference>
<dbReference type="GO" id="GO:0008199">
    <property type="term" value="F:ferric iron binding"/>
    <property type="evidence" value="ECO:0007669"/>
    <property type="project" value="InterPro"/>
</dbReference>
<evidence type="ECO:0000256" key="2">
    <source>
        <dbReference type="ARBA" id="ARBA00007825"/>
    </source>
</evidence>
<dbReference type="Proteomes" id="UP000251205">
    <property type="component" value="Unassembled WGS sequence"/>
</dbReference>
<keyword evidence="4 9" id="KW-0223">Dioxygenase</keyword>
<comment type="similarity">
    <text evidence="2">Belongs to the intradiol ring-cleavage dioxygenase family.</text>
</comment>
<gene>
    <name evidence="9" type="ORF">DQ393_11670</name>
</gene>
<dbReference type="PANTHER" id="PTHR33711">
    <property type="entry name" value="DIOXYGENASE, PUTATIVE (AFU_ORTHOLOGUE AFUA_2G02910)-RELATED"/>
    <property type="match status" value="1"/>
</dbReference>
<dbReference type="GO" id="GO:0009712">
    <property type="term" value="P:catechol-containing compound metabolic process"/>
    <property type="evidence" value="ECO:0007669"/>
    <property type="project" value="InterPro"/>
</dbReference>
<sequence length="293" mass="32019">MVIMSFTEADSAALVAERLAQCAGPLPAFLTALVGHIHQAIKETRPTHADWRHAIEFLTEVGHVSDHKRQEWVLLSDLLGVTALVEEINTRRPKGATPNTVRGPFYRADAPRLVSGANISLDGIGEPLQVNARVTDLDGIPVVGAKVETWQANAEGFYENQQPDLQPEFNLRGVFSTDIDGGFSYRTVRPGGYAVPCDGPVGRTLHAIGYPLRRPAHLHFTITAPGFETISTHVYDGHDPHLSQDALFGVKQELVGTFLPVGGIEGPTPIKGNCWSLDFTFVMVRAREERRSA</sequence>
<keyword evidence="5" id="KW-0560">Oxidoreductase</keyword>
<dbReference type="OrthoDB" id="9800887at2"/>
<comment type="caution">
    <text evidence="9">The sequence shown here is derived from an EMBL/GenBank/DDBJ whole genome shotgun (WGS) entry which is preliminary data.</text>
</comment>
<dbReference type="InterPro" id="IPR007535">
    <property type="entry name" value="Catechol_dOase_N"/>
</dbReference>
<dbReference type="AlphaFoldDB" id="A0A329YDE7"/>
<evidence type="ECO:0000256" key="1">
    <source>
        <dbReference type="ARBA" id="ARBA00001965"/>
    </source>
</evidence>
<reference evidence="9 10" key="1">
    <citation type="submission" date="2018-06" db="EMBL/GenBank/DDBJ databases">
        <title>Whole Genome Sequence of an efficient microsymbiont, Rhizobium tropici.</title>
        <authorList>
            <person name="Srinivasan R."/>
            <person name="Singh H.V."/>
            <person name="Srivastava R."/>
            <person name="Kumari B."/>
            <person name="Radhakrishna A."/>
        </authorList>
    </citation>
    <scope>NUCLEOTIDE SEQUENCE [LARGE SCALE GENOMIC DNA]</scope>
    <source>
        <strain evidence="9 10">IGFRI Rhizo-19</strain>
    </source>
</reference>
<accession>A0A329YDE7</accession>